<evidence type="ECO:0000313" key="7">
    <source>
        <dbReference type="EMBL" id="KAK8775277.1"/>
    </source>
</evidence>
<evidence type="ECO:0000256" key="6">
    <source>
        <dbReference type="ARBA" id="ARBA00023328"/>
    </source>
</evidence>
<evidence type="ECO:0000256" key="3">
    <source>
        <dbReference type="ARBA" id="ARBA00005470"/>
    </source>
</evidence>
<dbReference type="Proteomes" id="UP001321473">
    <property type="component" value="Unassembled WGS sequence"/>
</dbReference>
<dbReference type="InterPro" id="IPR012485">
    <property type="entry name" value="CENP-I"/>
</dbReference>
<keyword evidence="5" id="KW-0539">Nucleus</keyword>
<evidence type="ECO:0000256" key="5">
    <source>
        <dbReference type="ARBA" id="ARBA00023242"/>
    </source>
</evidence>
<proteinExistence type="inferred from homology"/>
<dbReference type="Pfam" id="PF07778">
    <property type="entry name" value="CENP-I"/>
    <property type="match status" value="1"/>
</dbReference>
<keyword evidence="8" id="KW-1185">Reference proteome</keyword>
<dbReference type="PANTHER" id="PTHR48208:SF2">
    <property type="entry name" value="CENTROMERE PROTEIN I"/>
    <property type="match status" value="1"/>
</dbReference>
<gene>
    <name evidence="7" type="ORF">V5799_031370</name>
</gene>
<evidence type="ECO:0008006" key="9">
    <source>
        <dbReference type="Google" id="ProtNLM"/>
    </source>
</evidence>
<dbReference type="GO" id="GO:0005634">
    <property type="term" value="C:nucleus"/>
    <property type="evidence" value="ECO:0007669"/>
    <property type="project" value="UniProtKB-SubCell"/>
</dbReference>
<evidence type="ECO:0000256" key="4">
    <source>
        <dbReference type="ARBA" id="ARBA00022454"/>
    </source>
</evidence>
<keyword evidence="4" id="KW-0158">Chromosome</keyword>
<dbReference type="GO" id="GO:0000939">
    <property type="term" value="C:inner kinetochore"/>
    <property type="evidence" value="ECO:0007669"/>
    <property type="project" value="TreeGrafter"/>
</dbReference>
<dbReference type="GO" id="GO:0000070">
    <property type="term" value="P:mitotic sister chromatid segregation"/>
    <property type="evidence" value="ECO:0007669"/>
    <property type="project" value="TreeGrafter"/>
</dbReference>
<evidence type="ECO:0000256" key="1">
    <source>
        <dbReference type="ARBA" id="ARBA00004123"/>
    </source>
</evidence>
<sequence>MLATLGTSFDSDVFKQRIFRTFPDHFRTLSGMSMHTEETVRFSLLENVGQEDVEPVMDEIKILRIRALRTGVSERCLLRLSQIVSASITPPTVASSILQCMVPAEEVPENVVSALSGALCSRQLTLGVKRGILRWLGAVFHALDTNCNRVVLTRVLLGFLDTPLCADAVSLLVLLASRKTATSFTMSCISKASQRKPSDELAYLASVFERCRSGSSACNVAEEERLEVLGLAWQAHMNLLQQDLFGNIVYEHRPENLGLWGVDSSTGGEQVAEAIQTGALNLKAFLLNPEIQRVLANNSSGHHLQAYFDCRLFAVLTDIFWNSETASGSEFFRMLVSAVNTWQEIPPVVEQWLMKVVGFWDGDHYWEPILALISSLSLSSPSHFLMFIIEPLLRLLFFLELEKQIDIFRCLCNLCRFWGLVEVPRSRGEREPSLFGREPGPEPMSAVQQLSVQVGRISVALLQLHPNHVVEVMDAIFDFHHMRLNVFSKTSVTMLSALPWPVVAYSVHSRNPLLLDGISKVCISQQTLLGNLRQTFPQPWLKTRISMCNHQVAWLGQLLTGSWKEACDYGPHLPFAELRAVGLFSRESDLFKTESSDWPLALWWQPELHEQVSELCRKYRVQRHELILDEKMWHTFLTILASSQPYTAKLMAEITKVPEV</sequence>
<reference evidence="7 8" key="1">
    <citation type="journal article" date="2023" name="Arcadia Sci">
        <title>De novo assembly of a long-read Amblyomma americanum tick genome.</title>
        <authorList>
            <person name="Chou S."/>
            <person name="Poskanzer K.E."/>
            <person name="Rollins M."/>
            <person name="Thuy-Boun P.S."/>
        </authorList>
    </citation>
    <scope>NUCLEOTIDE SEQUENCE [LARGE SCALE GENOMIC DNA]</scope>
    <source>
        <strain evidence="7">F_SG_1</strain>
        <tissue evidence="7">Salivary glands</tissue>
    </source>
</reference>
<organism evidence="7 8">
    <name type="scientific">Amblyomma americanum</name>
    <name type="common">Lone star tick</name>
    <dbReference type="NCBI Taxonomy" id="6943"/>
    <lineage>
        <taxon>Eukaryota</taxon>
        <taxon>Metazoa</taxon>
        <taxon>Ecdysozoa</taxon>
        <taxon>Arthropoda</taxon>
        <taxon>Chelicerata</taxon>
        <taxon>Arachnida</taxon>
        <taxon>Acari</taxon>
        <taxon>Parasitiformes</taxon>
        <taxon>Ixodida</taxon>
        <taxon>Ixodoidea</taxon>
        <taxon>Ixodidae</taxon>
        <taxon>Amblyomminae</taxon>
        <taxon>Amblyomma</taxon>
    </lineage>
</organism>
<evidence type="ECO:0000313" key="8">
    <source>
        <dbReference type="Proteomes" id="UP001321473"/>
    </source>
</evidence>
<comment type="caution">
    <text evidence="7">The sequence shown here is derived from an EMBL/GenBank/DDBJ whole genome shotgun (WGS) entry which is preliminary data.</text>
</comment>
<accession>A0AAQ4EKM1</accession>
<dbReference type="AlphaFoldDB" id="A0AAQ4EKM1"/>
<dbReference type="EMBL" id="JARKHS020014297">
    <property type="protein sequence ID" value="KAK8775277.1"/>
    <property type="molecule type" value="Genomic_DNA"/>
</dbReference>
<comment type="similarity">
    <text evidence="3">Belongs to the CENP-I/CTF3 family.</text>
</comment>
<name>A0AAQ4EKM1_AMBAM</name>
<comment type="subcellular location">
    <subcellularLocation>
        <location evidence="2">Chromosome</location>
        <location evidence="2">Centromere</location>
    </subcellularLocation>
    <subcellularLocation>
        <location evidence="1">Nucleus</location>
    </subcellularLocation>
</comment>
<dbReference type="PANTHER" id="PTHR48208">
    <property type="entry name" value="CENTROMERE PROTEIN I"/>
    <property type="match status" value="1"/>
</dbReference>
<keyword evidence="6" id="KW-0137">Centromere</keyword>
<dbReference type="GO" id="GO:0034080">
    <property type="term" value="P:CENP-A containing chromatin assembly"/>
    <property type="evidence" value="ECO:0007669"/>
    <property type="project" value="TreeGrafter"/>
</dbReference>
<evidence type="ECO:0000256" key="2">
    <source>
        <dbReference type="ARBA" id="ARBA00004584"/>
    </source>
</evidence>
<protein>
    <recommendedName>
        <fullName evidence="9">Centromere protein I</fullName>
    </recommendedName>
</protein>